<dbReference type="InterPro" id="IPR050604">
    <property type="entry name" value="PDZ-LIM_domain"/>
</dbReference>
<name>A0AAW2HS22_9NEOP</name>
<keyword evidence="7 9" id="KW-0440">LIM domain</keyword>
<dbReference type="PANTHER" id="PTHR24214">
    <property type="entry name" value="PDZ AND LIM DOMAIN PROTEIN ZASP"/>
    <property type="match status" value="1"/>
</dbReference>
<dbReference type="GO" id="GO:0055120">
    <property type="term" value="C:striated muscle dense body"/>
    <property type="evidence" value="ECO:0007669"/>
    <property type="project" value="UniProtKB-ARBA"/>
</dbReference>
<proteinExistence type="predicted"/>
<dbReference type="Pfam" id="PF00412">
    <property type="entry name" value="LIM"/>
    <property type="match status" value="3"/>
</dbReference>
<evidence type="ECO:0000259" key="10">
    <source>
        <dbReference type="PROSITE" id="PS50023"/>
    </source>
</evidence>
<dbReference type="EMBL" id="JARGDH010000003">
    <property type="protein sequence ID" value="KAL0272276.1"/>
    <property type="molecule type" value="Genomic_DNA"/>
</dbReference>
<evidence type="ECO:0000256" key="3">
    <source>
        <dbReference type="ARBA" id="ARBA00022723"/>
    </source>
</evidence>
<evidence type="ECO:0000256" key="1">
    <source>
        <dbReference type="ARBA" id="ARBA00004282"/>
    </source>
</evidence>
<feature type="domain" description="LIM zinc-binding" evidence="10">
    <location>
        <begin position="81"/>
        <end position="140"/>
    </location>
</feature>
<dbReference type="GO" id="GO:0031430">
    <property type="term" value="C:M band"/>
    <property type="evidence" value="ECO:0007669"/>
    <property type="project" value="UniProtKB-SubCell"/>
</dbReference>
<comment type="caution">
    <text evidence="11">The sequence shown here is derived from an EMBL/GenBank/DDBJ whole genome shotgun (WGS) entry which is preliminary data.</text>
</comment>
<keyword evidence="2" id="KW-0963">Cytoplasm</keyword>
<keyword evidence="6" id="KW-0965">Cell junction</keyword>
<dbReference type="AlphaFoldDB" id="A0AAW2HS22"/>
<dbReference type="SMART" id="SM00132">
    <property type="entry name" value="LIM"/>
    <property type="match status" value="3"/>
</dbReference>
<evidence type="ECO:0000256" key="6">
    <source>
        <dbReference type="ARBA" id="ARBA00022949"/>
    </source>
</evidence>
<dbReference type="GO" id="GO:0061061">
    <property type="term" value="P:muscle structure development"/>
    <property type="evidence" value="ECO:0007669"/>
    <property type="project" value="TreeGrafter"/>
</dbReference>
<dbReference type="PROSITE" id="PS50023">
    <property type="entry name" value="LIM_DOMAIN_2"/>
    <property type="match status" value="3"/>
</dbReference>
<reference evidence="11" key="1">
    <citation type="journal article" date="2024" name="Gigascience">
        <title>Chromosome-level genome of the poultry shaft louse Menopon gallinae provides insight into the host-switching and adaptive evolution of parasitic lice.</title>
        <authorList>
            <person name="Xu Y."/>
            <person name="Ma L."/>
            <person name="Liu S."/>
            <person name="Liang Y."/>
            <person name="Liu Q."/>
            <person name="He Z."/>
            <person name="Tian L."/>
            <person name="Duan Y."/>
            <person name="Cai W."/>
            <person name="Li H."/>
            <person name="Song F."/>
        </authorList>
    </citation>
    <scope>NUCLEOTIDE SEQUENCE</scope>
    <source>
        <strain evidence="11">Cailab_2023a</strain>
    </source>
</reference>
<evidence type="ECO:0000256" key="5">
    <source>
        <dbReference type="ARBA" id="ARBA00022833"/>
    </source>
</evidence>
<comment type="subcellular location">
    <subcellularLocation>
        <location evidence="1">Cell junction</location>
    </subcellularLocation>
    <subcellularLocation>
        <location evidence="8">Cytoplasm</location>
        <location evidence="8">Myofibril</location>
        <location evidence="8">Sarcomere</location>
        <location evidence="8">M line</location>
    </subcellularLocation>
</comment>
<feature type="domain" description="LIM zinc-binding" evidence="10">
    <location>
        <begin position="22"/>
        <end position="80"/>
    </location>
</feature>
<dbReference type="PANTHER" id="PTHR24214:SF62">
    <property type="entry name" value="LEUPAXIN"/>
    <property type="match status" value="1"/>
</dbReference>
<dbReference type="GO" id="GO:0046872">
    <property type="term" value="F:metal ion binding"/>
    <property type="evidence" value="ECO:0007669"/>
    <property type="project" value="UniProtKB-KW"/>
</dbReference>
<gene>
    <name evidence="11" type="ORF">PYX00_005314</name>
</gene>
<keyword evidence="5 9" id="KW-0862">Zinc</keyword>
<feature type="domain" description="LIM zinc-binding" evidence="10">
    <location>
        <begin position="141"/>
        <end position="197"/>
    </location>
</feature>
<organism evidence="11">
    <name type="scientific">Menopon gallinae</name>
    <name type="common">poultry shaft louse</name>
    <dbReference type="NCBI Taxonomy" id="328185"/>
    <lineage>
        <taxon>Eukaryota</taxon>
        <taxon>Metazoa</taxon>
        <taxon>Ecdysozoa</taxon>
        <taxon>Arthropoda</taxon>
        <taxon>Hexapoda</taxon>
        <taxon>Insecta</taxon>
        <taxon>Pterygota</taxon>
        <taxon>Neoptera</taxon>
        <taxon>Paraneoptera</taxon>
        <taxon>Psocodea</taxon>
        <taxon>Troctomorpha</taxon>
        <taxon>Phthiraptera</taxon>
        <taxon>Amblycera</taxon>
        <taxon>Menoponidae</taxon>
        <taxon>Menopon</taxon>
    </lineage>
</organism>
<accession>A0AAW2HS22</accession>
<dbReference type="EMBL" id="JARGDH010000003">
    <property type="protein sequence ID" value="KAL0272275.1"/>
    <property type="molecule type" value="Genomic_DNA"/>
</dbReference>
<protein>
    <recommendedName>
        <fullName evidence="10">LIM zinc-binding domain-containing protein</fullName>
    </recommendedName>
</protein>
<dbReference type="GO" id="GO:0003779">
    <property type="term" value="F:actin binding"/>
    <property type="evidence" value="ECO:0007669"/>
    <property type="project" value="TreeGrafter"/>
</dbReference>
<dbReference type="GO" id="GO:0030018">
    <property type="term" value="C:Z disc"/>
    <property type="evidence" value="ECO:0007669"/>
    <property type="project" value="TreeGrafter"/>
</dbReference>
<dbReference type="GO" id="GO:0001725">
    <property type="term" value="C:stress fiber"/>
    <property type="evidence" value="ECO:0007669"/>
    <property type="project" value="TreeGrafter"/>
</dbReference>
<evidence type="ECO:0000256" key="8">
    <source>
        <dbReference type="ARBA" id="ARBA00037833"/>
    </source>
</evidence>
<dbReference type="FunFam" id="2.10.110.10:FF:000008">
    <property type="entry name" value="Paxillin isoform 1"/>
    <property type="match status" value="1"/>
</dbReference>
<keyword evidence="4" id="KW-0677">Repeat</keyword>
<dbReference type="FunFam" id="2.10.110.10:FF:000009">
    <property type="entry name" value="Paxillin isoform 1"/>
    <property type="match status" value="1"/>
</dbReference>
<dbReference type="Gene3D" id="2.10.110.10">
    <property type="entry name" value="Cysteine Rich Protein"/>
    <property type="match status" value="3"/>
</dbReference>
<keyword evidence="3 9" id="KW-0479">Metal-binding</keyword>
<dbReference type="SUPFAM" id="SSF57716">
    <property type="entry name" value="Glucocorticoid receptor-like (DNA-binding domain)"/>
    <property type="match status" value="3"/>
</dbReference>
<evidence type="ECO:0000256" key="2">
    <source>
        <dbReference type="ARBA" id="ARBA00022490"/>
    </source>
</evidence>
<dbReference type="CDD" id="cd08368">
    <property type="entry name" value="LIM"/>
    <property type="match status" value="1"/>
</dbReference>
<dbReference type="GO" id="GO:0007507">
    <property type="term" value="P:heart development"/>
    <property type="evidence" value="ECO:0007669"/>
    <property type="project" value="TreeGrafter"/>
</dbReference>
<evidence type="ECO:0000256" key="4">
    <source>
        <dbReference type="ARBA" id="ARBA00022737"/>
    </source>
</evidence>
<evidence type="ECO:0000256" key="9">
    <source>
        <dbReference type="PROSITE-ProRule" id="PRU00125"/>
    </source>
</evidence>
<dbReference type="GO" id="GO:0030036">
    <property type="term" value="P:actin cytoskeleton organization"/>
    <property type="evidence" value="ECO:0007669"/>
    <property type="project" value="TreeGrafter"/>
</dbReference>
<evidence type="ECO:0000256" key="7">
    <source>
        <dbReference type="ARBA" id="ARBA00023038"/>
    </source>
</evidence>
<dbReference type="InterPro" id="IPR001781">
    <property type="entry name" value="Znf_LIM"/>
</dbReference>
<evidence type="ECO:0000313" key="11">
    <source>
        <dbReference type="EMBL" id="KAL0272276.1"/>
    </source>
</evidence>
<dbReference type="PROSITE" id="PS00478">
    <property type="entry name" value="LIM_DOMAIN_1"/>
    <property type="match status" value="1"/>
</dbReference>
<sequence>MNSTANNATGTPADIFNKFSDVVCSTCNKGIEGKIVSALGKTWHPEHFSCSNCKKAITGDRFNQDKGFPYCEDCYASNFLKRCYKCGLPIKEKIIVALEKSWHQEHFTCNDCNVELTGVSFFEKENLAYCQNCHMQKFAPKCKGCNKPITDTAIMALGDKWHQNCFQCSVCNRPVTETTFEVVENRPLCSTCSRLRK</sequence>
<dbReference type="GO" id="GO:0005912">
    <property type="term" value="C:adherens junction"/>
    <property type="evidence" value="ECO:0007669"/>
    <property type="project" value="TreeGrafter"/>
</dbReference>
<dbReference type="GO" id="GO:0031941">
    <property type="term" value="C:filamentous actin"/>
    <property type="evidence" value="ECO:0007669"/>
    <property type="project" value="TreeGrafter"/>
</dbReference>
<dbReference type="GO" id="GO:0051371">
    <property type="term" value="F:muscle alpha-actinin binding"/>
    <property type="evidence" value="ECO:0007669"/>
    <property type="project" value="TreeGrafter"/>
</dbReference>